<evidence type="ECO:0000256" key="2">
    <source>
        <dbReference type="ARBA" id="ARBA00022679"/>
    </source>
</evidence>
<evidence type="ECO:0000259" key="4">
    <source>
        <dbReference type="Pfam" id="PF00891"/>
    </source>
</evidence>
<protein>
    <recommendedName>
        <fullName evidence="4">O-methyltransferase C-terminal domain-containing protein</fullName>
    </recommendedName>
</protein>
<dbReference type="SUPFAM" id="SSF46785">
    <property type="entry name" value="Winged helix' DNA-binding domain"/>
    <property type="match status" value="1"/>
</dbReference>
<keyword evidence="1" id="KW-0489">Methyltransferase</keyword>
<reference evidence="7 8" key="1">
    <citation type="submission" date="2017-11" db="EMBL/GenBank/DDBJ databases">
        <title>De novo assembly and phasing of dikaryotic genomes from two isolates of Puccinia coronata f. sp. avenae, the causal agent of oat crown rust.</title>
        <authorList>
            <person name="Miller M.E."/>
            <person name="Zhang Y."/>
            <person name="Omidvar V."/>
            <person name="Sperschneider J."/>
            <person name="Schwessinger B."/>
            <person name="Raley C."/>
            <person name="Palmer J.M."/>
            <person name="Garnica D."/>
            <person name="Upadhyaya N."/>
            <person name="Rathjen J."/>
            <person name="Taylor J.M."/>
            <person name="Park R.F."/>
            <person name="Dodds P.N."/>
            <person name="Hirsch C.D."/>
            <person name="Kianian S.F."/>
            <person name="Figueroa M."/>
        </authorList>
    </citation>
    <scope>NUCLEOTIDE SEQUENCE [LARGE SCALE GENOMIC DNA]</scope>
    <source>
        <strain evidence="6">12NC29</strain>
        <strain evidence="5">12SD80</strain>
    </source>
</reference>
<dbReference type="OrthoDB" id="2410195at2759"/>
<proteinExistence type="predicted"/>
<dbReference type="Proteomes" id="UP000235388">
    <property type="component" value="Unassembled WGS sequence"/>
</dbReference>
<name>A0A2N5UJK8_9BASI</name>
<dbReference type="Proteomes" id="UP000235392">
    <property type="component" value="Unassembled WGS sequence"/>
</dbReference>
<dbReference type="Pfam" id="PF00891">
    <property type="entry name" value="Methyltransf_2"/>
    <property type="match status" value="1"/>
</dbReference>
<accession>A0A2N5UJK8</accession>
<feature type="domain" description="O-methyltransferase C-terminal" evidence="4">
    <location>
        <begin position="217"/>
        <end position="428"/>
    </location>
</feature>
<evidence type="ECO:0000256" key="3">
    <source>
        <dbReference type="ARBA" id="ARBA00022691"/>
    </source>
</evidence>
<dbReference type="Gene3D" id="3.40.50.150">
    <property type="entry name" value="Vaccinia Virus protein VP39"/>
    <property type="match status" value="1"/>
</dbReference>
<keyword evidence="3" id="KW-0949">S-adenosyl-L-methionine</keyword>
<dbReference type="InterPro" id="IPR036388">
    <property type="entry name" value="WH-like_DNA-bd_sf"/>
</dbReference>
<dbReference type="Gene3D" id="1.10.10.10">
    <property type="entry name" value="Winged helix-like DNA-binding domain superfamily/Winged helix DNA-binding domain"/>
    <property type="match status" value="1"/>
</dbReference>
<dbReference type="PROSITE" id="PS51683">
    <property type="entry name" value="SAM_OMT_II"/>
    <property type="match status" value="1"/>
</dbReference>
<dbReference type="PANTHER" id="PTHR43712:SF2">
    <property type="entry name" value="O-METHYLTRANSFERASE CICE"/>
    <property type="match status" value="1"/>
</dbReference>
<keyword evidence="7" id="KW-1185">Reference proteome</keyword>
<dbReference type="AlphaFoldDB" id="A0A2N5UJK8"/>
<evidence type="ECO:0000313" key="6">
    <source>
        <dbReference type="EMBL" id="PLW54106.1"/>
    </source>
</evidence>
<dbReference type="PANTHER" id="PTHR43712">
    <property type="entry name" value="PUTATIVE (AFU_ORTHOLOGUE AFUA_4G14580)-RELATED"/>
    <property type="match status" value="1"/>
</dbReference>
<sequence>MPVSAAQQLADLILKAVKDIEADTAAQIPGGETTDVNLPTVAAEEYLEMTPQRRDALRTLKAATHQLLATLMPVGQHILDLHCSFLQAVTLDIAVQAQIADLIHSIDPDSSKGGVHISVLAEKAGMDPRKLTHVLRFLALRNVFCELTPDRWANNRCSFPLRTDSPNTICYALSHRREEIALPAFVQLPKVLLDKEAGGALSWDPKQSAFQKYYQPGCSFFESLSRSKDGYRVERFAKSMIELSRACGTGPADYKGYDWKKLGPNGTLIDVGGGIGGPAYAIAAFLPGWKIVVQDRAEVVKDGKANYQKMGSTANLDFEEADFLKAQPVHRIQGADAYFLRHILHDWPAMTCVEILTHLRKAAKLTSRLLIAETKVAPPLFDRQSPLLSNGGMAADSSHTSSLLMLTLFNAEERSTEEFADIFSSAGWKLDSVSTLNTVLDRFIFEAIPDPCWK</sequence>
<evidence type="ECO:0000256" key="1">
    <source>
        <dbReference type="ARBA" id="ARBA00022603"/>
    </source>
</evidence>
<dbReference type="STRING" id="200324.A0A2N5UJK8"/>
<keyword evidence="2" id="KW-0808">Transferase</keyword>
<dbReference type="InterPro" id="IPR036390">
    <property type="entry name" value="WH_DNA-bd_sf"/>
</dbReference>
<comment type="caution">
    <text evidence="5">The sequence shown here is derived from an EMBL/GenBank/DDBJ whole genome shotgun (WGS) entry which is preliminary data.</text>
</comment>
<dbReference type="InterPro" id="IPR029063">
    <property type="entry name" value="SAM-dependent_MTases_sf"/>
</dbReference>
<dbReference type="GO" id="GO:0008171">
    <property type="term" value="F:O-methyltransferase activity"/>
    <property type="evidence" value="ECO:0007669"/>
    <property type="project" value="InterPro"/>
</dbReference>
<evidence type="ECO:0000313" key="8">
    <source>
        <dbReference type="Proteomes" id="UP000235392"/>
    </source>
</evidence>
<dbReference type="InterPro" id="IPR016461">
    <property type="entry name" value="COMT-like"/>
</dbReference>
<evidence type="ECO:0000313" key="5">
    <source>
        <dbReference type="EMBL" id="PLW37954.1"/>
    </source>
</evidence>
<dbReference type="EMBL" id="PGCJ01000051">
    <property type="protein sequence ID" value="PLW54106.1"/>
    <property type="molecule type" value="Genomic_DNA"/>
</dbReference>
<dbReference type="GO" id="GO:0032259">
    <property type="term" value="P:methylation"/>
    <property type="evidence" value="ECO:0007669"/>
    <property type="project" value="UniProtKB-KW"/>
</dbReference>
<dbReference type="EMBL" id="PGCI01000135">
    <property type="protein sequence ID" value="PLW37954.1"/>
    <property type="molecule type" value="Genomic_DNA"/>
</dbReference>
<organism evidence="5 8">
    <name type="scientific">Puccinia coronata f. sp. avenae</name>
    <dbReference type="NCBI Taxonomy" id="200324"/>
    <lineage>
        <taxon>Eukaryota</taxon>
        <taxon>Fungi</taxon>
        <taxon>Dikarya</taxon>
        <taxon>Basidiomycota</taxon>
        <taxon>Pucciniomycotina</taxon>
        <taxon>Pucciniomycetes</taxon>
        <taxon>Pucciniales</taxon>
        <taxon>Pucciniaceae</taxon>
        <taxon>Puccinia</taxon>
    </lineage>
</organism>
<gene>
    <name evidence="6" type="ORF">PCANC_06428</name>
    <name evidence="5" type="ORF">PCASD_10055</name>
</gene>
<evidence type="ECO:0000313" key="7">
    <source>
        <dbReference type="Proteomes" id="UP000235388"/>
    </source>
</evidence>
<dbReference type="SUPFAM" id="SSF53335">
    <property type="entry name" value="S-adenosyl-L-methionine-dependent methyltransferases"/>
    <property type="match status" value="1"/>
</dbReference>
<dbReference type="InterPro" id="IPR001077">
    <property type="entry name" value="COMT_C"/>
</dbReference>